<dbReference type="AlphaFoldDB" id="A0AA88R045"/>
<keyword evidence="3" id="KW-1185">Reference proteome</keyword>
<proteinExistence type="predicted"/>
<protein>
    <recommendedName>
        <fullName evidence="1">DUF4378 domain-containing protein</fullName>
    </recommendedName>
</protein>
<dbReference type="Proteomes" id="UP001187471">
    <property type="component" value="Unassembled WGS sequence"/>
</dbReference>
<dbReference type="EMBL" id="JAVXUO010002056">
    <property type="protein sequence ID" value="KAK2976628.1"/>
    <property type="molecule type" value="Genomic_DNA"/>
</dbReference>
<sequence length="139" mass="15843">MCRFTTSSVFTGLSNCTISSFTASSHNPQIHLQLNRSPMLSMYAAVHSSVNPHQSHFTWLSPDRPLAPWVFDNLEKKYCDETTGLRSERRLMFDRINSALLDNFQRLLGSYVQASHISRTQRRRSASIAISMPLSPLLR</sequence>
<accession>A0AA88R045</accession>
<dbReference type="InterPro" id="IPR025486">
    <property type="entry name" value="DUF4378"/>
</dbReference>
<evidence type="ECO:0000313" key="2">
    <source>
        <dbReference type="EMBL" id="KAK2976628.1"/>
    </source>
</evidence>
<organism evidence="2 3">
    <name type="scientific">Escallonia rubra</name>
    <dbReference type="NCBI Taxonomy" id="112253"/>
    <lineage>
        <taxon>Eukaryota</taxon>
        <taxon>Viridiplantae</taxon>
        <taxon>Streptophyta</taxon>
        <taxon>Embryophyta</taxon>
        <taxon>Tracheophyta</taxon>
        <taxon>Spermatophyta</taxon>
        <taxon>Magnoliopsida</taxon>
        <taxon>eudicotyledons</taxon>
        <taxon>Gunneridae</taxon>
        <taxon>Pentapetalae</taxon>
        <taxon>asterids</taxon>
        <taxon>campanulids</taxon>
        <taxon>Escalloniales</taxon>
        <taxon>Escalloniaceae</taxon>
        <taxon>Escallonia</taxon>
    </lineage>
</organism>
<name>A0AA88R045_9ASTE</name>
<gene>
    <name evidence="2" type="ORF">RJ640_024162</name>
</gene>
<evidence type="ECO:0000313" key="3">
    <source>
        <dbReference type="Proteomes" id="UP001187471"/>
    </source>
</evidence>
<evidence type="ECO:0000259" key="1">
    <source>
        <dbReference type="Pfam" id="PF14309"/>
    </source>
</evidence>
<feature type="domain" description="DUF4378" evidence="1">
    <location>
        <begin position="52"/>
        <end position="125"/>
    </location>
</feature>
<dbReference type="PANTHER" id="PTHR46836">
    <property type="entry name" value="AFADIN"/>
    <property type="match status" value="1"/>
</dbReference>
<dbReference type="PANTHER" id="PTHR46836:SF8">
    <property type="entry name" value="AFADIN"/>
    <property type="match status" value="1"/>
</dbReference>
<comment type="caution">
    <text evidence="2">The sequence shown here is derived from an EMBL/GenBank/DDBJ whole genome shotgun (WGS) entry which is preliminary data.</text>
</comment>
<reference evidence="2" key="1">
    <citation type="submission" date="2022-12" db="EMBL/GenBank/DDBJ databases">
        <title>Draft genome assemblies for two species of Escallonia (Escalloniales).</title>
        <authorList>
            <person name="Chanderbali A."/>
            <person name="Dervinis C."/>
            <person name="Anghel I."/>
            <person name="Soltis D."/>
            <person name="Soltis P."/>
            <person name="Zapata F."/>
        </authorList>
    </citation>
    <scope>NUCLEOTIDE SEQUENCE</scope>
    <source>
        <strain evidence="2">UCBG92.1500</strain>
        <tissue evidence="2">Leaf</tissue>
    </source>
</reference>
<dbReference type="Pfam" id="PF14309">
    <property type="entry name" value="DUF4378"/>
    <property type="match status" value="1"/>
</dbReference>